<organism evidence="2 3">
    <name type="scientific">Teladorsagia circumcincta</name>
    <name type="common">Brown stomach worm</name>
    <name type="synonym">Ostertagia circumcincta</name>
    <dbReference type="NCBI Taxonomy" id="45464"/>
    <lineage>
        <taxon>Eukaryota</taxon>
        <taxon>Metazoa</taxon>
        <taxon>Ecdysozoa</taxon>
        <taxon>Nematoda</taxon>
        <taxon>Chromadorea</taxon>
        <taxon>Rhabditida</taxon>
        <taxon>Rhabditina</taxon>
        <taxon>Rhabditomorpha</taxon>
        <taxon>Strongyloidea</taxon>
        <taxon>Trichostrongylidae</taxon>
        <taxon>Teladorsagia</taxon>
    </lineage>
</organism>
<protein>
    <submittedName>
        <fullName evidence="2">Uncharacterized protein</fullName>
    </submittedName>
</protein>
<accession>A0A2G9TBM5</accession>
<proteinExistence type="predicted"/>
<keyword evidence="3" id="KW-1185">Reference proteome</keyword>
<dbReference type="EMBL" id="KZ386861">
    <property type="protein sequence ID" value="PIO55334.1"/>
    <property type="molecule type" value="Genomic_DNA"/>
</dbReference>
<reference evidence="2 3" key="1">
    <citation type="submission" date="2015-09" db="EMBL/GenBank/DDBJ databases">
        <title>Draft genome of the parasitic nematode Teladorsagia circumcincta isolate WARC Sus (inbred).</title>
        <authorList>
            <person name="Mitreva M."/>
        </authorList>
    </citation>
    <scope>NUCLEOTIDE SEQUENCE [LARGE SCALE GENOMIC DNA]</scope>
    <source>
        <strain evidence="2 3">S</strain>
    </source>
</reference>
<feature type="region of interest" description="Disordered" evidence="1">
    <location>
        <begin position="75"/>
        <end position="124"/>
    </location>
</feature>
<dbReference type="OrthoDB" id="5915810at2759"/>
<dbReference type="Proteomes" id="UP000230423">
    <property type="component" value="Unassembled WGS sequence"/>
</dbReference>
<evidence type="ECO:0000313" key="2">
    <source>
        <dbReference type="EMBL" id="PIO55334.1"/>
    </source>
</evidence>
<evidence type="ECO:0000313" key="3">
    <source>
        <dbReference type="Proteomes" id="UP000230423"/>
    </source>
</evidence>
<gene>
    <name evidence="2" type="ORF">TELCIR_23281</name>
</gene>
<evidence type="ECO:0000256" key="1">
    <source>
        <dbReference type="SAM" id="MobiDB-lite"/>
    </source>
</evidence>
<sequence>MASGLSSLGIPRPQPSMINILGMMGLQQRLLLQQPAYGLVAPLTQQVSSPPQAQSVPNMEPKPNAVDREAEQRYAAKSDLPAPIAVKPNYGSATSQAEGSGSPPHLVPEVPVTSEQTAPLTVPTSTTTLSASFEESLARLRNGAQDAELMNRIAQLNSLSSFWGAPTIPEFR</sequence>
<name>A0A2G9TBM5_TELCI</name>
<dbReference type="AlphaFoldDB" id="A0A2G9TBM5"/>